<feature type="domain" description="Enoyl reductase (ER)" evidence="3">
    <location>
        <begin position="10"/>
        <end position="342"/>
    </location>
</feature>
<dbReference type="OrthoDB" id="48317at2759"/>
<dbReference type="InterPro" id="IPR011032">
    <property type="entry name" value="GroES-like_sf"/>
</dbReference>
<comment type="similarity">
    <text evidence="1">Belongs to the zinc-containing alcohol dehydrogenase family.</text>
</comment>
<comment type="caution">
    <text evidence="4">The sequence shown here is derived from an EMBL/GenBank/DDBJ whole genome shotgun (WGS) entry which is preliminary data.</text>
</comment>
<gene>
    <name evidence="4" type="ORF">FZEAL_1221</name>
</gene>
<dbReference type="AlphaFoldDB" id="A0A8H4UT73"/>
<evidence type="ECO:0000259" key="3">
    <source>
        <dbReference type="SMART" id="SM00829"/>
    </source>
</evidence>
<reference evidence="4" key="2">
    <citation type="submission" date="2020-05" db="EMBL/GenBank/DDBJ databases">
        <authorList>
            <person name="Kim H.-S."/>
            <person name="Proctor R.H."/>
            <person name="Brown D.W."/>
        </authorList>
    </citation>
    <scope>NUCLEOTIDE SEQUENCE</scope>
    <source>
        <strain evidence="4">NRRL 22465</strain>
    </source>
</reference>
<keyword evidence="2" id="KW-0560">Oxidoreductase</keyword>
<evidence type="ECO:0000313" key="5">
    <source>
        <dbReference type="Proteomes" id="UP000635477"/>
    </source>
</evidence>
<dbReference type="EMBL" id="JABEYC010000066">
    <property type="protein sequence ID" value="KAF4983369.1"/>
    <property type="molecule type" value="Genomic_DNA"/>
</dbReference>
<proteinExistence type="inferred from homology"/>
<dbReference type="InterPro" id="IPR013154">
    <property type="entry name" value="ADH-like_N"/>
</dbReference>
<dbReference type="CDD" id="cd08249">
    <property type="entry name" value="enoyl_reductase_like"/>
    <property type="match status" value="1"/>
</dbReference>
<dbReference type="InterPro" id="IPR047122">
    <property type="entry name" value="Trans-enoyl_RdTase-like"/>
</dbReference>
<reference evidence="4" key="1">
    <citation type="journal article" date="2020" name="BMC Genomics">
        <title>Correction to: Identification and distribution of gene clusters required for synthesis of sphingolipid metabolism inhibitors in diverse species of the filamentous fungus Fusarium.</title>
        <authorList>
            <person name="Kim H.S."/>
            <person name="Lohmar J.M."/>
            <person name="Busman M."/>
            <person name="Brown D.W."/>
            <person name="Naumann T.A."/>
            <person name="Divon H.H."/>
            <person name="Lysoe E."/>
            <person name="Uhlig S."/>
            <person name="Proctor R.H."/>
        </authorList>
    </citation>
    <scope>NUCLEOTIDE SEQUENCE</scope>
    <source>
        <strain evidence="4">NRRL 22465</strain>
    </source>
</reference>
<dbReference type="InterPro" id="IPR020843">
    <property type="entry name" value="ER"/>
</dbReference>
<organism evidence="4 5">
    <name type="scientific">Fusarium zealandicum</name>
    <dbReference type="NCBI Taxonomy" id="1053134"/>
    <lineage>
        <taxon>Eukaryota</taxon>
        <taxon>Fungi</taxon>
        <taxon>Dikarya</taxon>
        <taxon>Ascomycota</taxon>
        <taxon>Pezizomycotina</taxon>
        <taxon>Sordariomycetes</taxon>
        <taxon>Hypocreomycetidae</taxon>
        <taxon>Hypocreales</taxon>
        <taxon>Nectriaceae</taxon>
        <taxon>Fusarium</taxon>
        <taxon>Fusarium staphyleae species complex</taxon>
    </lineage>
</organism>
<protein>
    <recommendedName>
        <fullName evidence="3">Enoyl reductase (ER) domain-containing protein</fullName>
    </recommendedName>
</protein>
<dbReference type="Pfam" id="PF00107">
    <property type="entry name" value="ADH_zinc_N"/>
    <property type="match status" value="1"/>
</dbReference>
<dbReference type="SMART" id="SM00829">
    <property type="entry name" value="PKS_ER"/>
    <property type="match status" value="1"/>
</dbReference>
<dbReference type="SUPFAM" id="SSF51735">
    <property type="entry name" value="NAD(P)-binding Rossmann-fold domains"/>
    <property type="match status" value="1"/>
</dbReference>
<dbReference type="Pfam" id="PF08240">
    <property type="entry name" value="ADH_N"/>
    <property type="match status" value="1"/>
</dbReference>
<dbReference type="InterPro" id="IPR036291">
    <property type="entry name" value="NAD(P)-bd_dom_sf"/>
</dbReference>
<dbReference type="Proteomes" id="UP000635477">
    <property type="component" value="Unassembled WGS sequence"/>
</dbReference>
<sequence length="349" mass="37477">MKSAAIVQRGKNLALDKILLPSLKKHQAYVKVRFAAFNPTDRLALDVNAFGDGAVLGCDFAGTVVERHPSVTKLQSGDNVAGFVWGGEIKGLGAYSMYTIADERLSFKVPSNVDAAQASSVPLAANTAWLGLFSDDCLALSRERSTTKTPLLIWGGSSAVGYFAIQLAKLYGFEVATTCSPCNFEQAKQAGAMHVFDYNDEEVISKIKTALPNLQHVFDTIGNATSSATAAQAAGKSDGILCTVRPGKANTQDVPSNIKVTDVFVFTAFPTPHSYRGVAHWPTNMPNHELSAEFYDRLETMLSEGVLKPLPIRTIGQLSPSVVNEAMELNREGKVSGEKLIFEGLSAEV</sequence>
<dbReference type="PANTHER" id="PTHR45348:SF2">
    <property type="entry name" value="ZINC-TYPE ALCOHOL DEHYDROGENASE-LIKE PROTEIN C2E1P3.01"/>
    <property type="match status" value="1"/>
</dbReference>
<dbReference type="SUPFAM" id="SSF50129">
    <property type="entry name" value="GroES-like"/>
    <property type="match status" value="1"/>
</dbReference>
<dbReference type="Gene3D" id="3.90.180.10">
    <property type="entry name" value="Medium-chain alcohol dehydrogenases, catalytic domain"/>
    <property type="match status" value="1"/>
</dbReference>
<dbReference type="GO" id="GO:0016651">
    <property type="term" value="F:oxidoreductase activity, acting on NAD(P)H"/>
    <property type="evidence" value="ECO:0007669"/>
    <property type="project" value="InterPro"/>
</dbReference>
<keyword evidence="5" id="KW-1185">Reference proteome</keyword>
<evidence type="ECO:0000256" key="2">
    <source>
        <dbReference type="ARBA" id="ARBA00023002"/>
    </source>
</evidence>
<accession>A0A8H4UT73</accession>
<name>A0A8H4UT73_9HYPO</name>
<evidence type="ECO:0000256" key="1">
    <source>
        <dbReference type="ARBA" id="ARBA00008072"/>
    </source>
</evidence>
<dbReference type="PANTHER" id="PTHR45348">
    <property type="entry name" value="HYPOTHETICAL OXIDOREDUCTASE (EUROFUNG)"/>
    <property type="match status" value="1"/>
</dbReference>
<dbReference type="Gene3D" id="3.40.50.720">
    <property type="entry name" value="NAD(P)-binding Rossmann-like Domain"/>
    <property type="match status" value="1"/>
</dbReference>
<dbReference type="InterPro" id="IPR013149">
    <property type="entry name" value="ADH-like_C"/>
</dbReference>
<evidence type="ECO:0000313" key="4">
    <source>
        <dbReference type="EMBL" id="KAF4983369.1"/>
    </source>
</evidence>